<organism evidence="1">
    <name type="scientific">marine sediment metagenome</name>
    <dbReference type="NCBI Taxonomy" id="412755"/>
    <lineage>
        <taxon>unclassified sequences</taxon>
        <taxon>metagenomes</taxon>
        <taxon>ecological metagenomes</taxon>
    </lineage>
</organism>
<reference evidence="1" key="1">
    <citation type="journal article" date="2015" name="Nature">
        <title>Complex archaea that bridge the gap between prokaryotes and eukaryotes.</title>
        <authorList>
            <person name="Spang A."/>
            <person name="Saw J.H."/>
            <person name="Jorgensen S.L."/>
            <person name="Zaremba-Niedzwiedzka K."/>
            <person name="Martijn J."/>
            <person name="Lind A.E."/>
            <person name="van Eijk R."/>
            <person name="Schleper C."/>
            <person name="Guy L."/>
            <person name="Ettema T.J."/>
        </authorList>
    </citation>
    <scope>NUCLEOTIDE SEQUENCE</scope>
</reference>
<dbReference type="AlphaFoldDB" id="A0A0F9NNB2"/>
<proteinExistence type="predicted"/>
<protein>
    <submittedName>
        <fullName evidence="1">Uncharacterized protein</fullName>
    </submittedName>
</protein>
<evidence type="ECO:0000313" key="1">
    <source>
        <dbReference type="EMBL" id="KKM82772.1"/>
    </source>
</evidence>
<gene>
    <name evidence="1" type="ORF">LCGC14_1316110</name>
</gene>
<sequence>MNKFSPISLEGTVVGLLFSKTGVEIREAVAEKIGTLANEVTELKESIQDVDEFLESKEDELEELNVLYSERHDDKDAQSRPFRRQIDEVQKAWGDKEFEFNRETERLVGEKAVVFEEGFKDFSERFAEIDELADEVEDINNPTLYIQSANSQVDGITSIGSTSGARVMSMRRVDNVNDDFLPTEQDNAAARLATLRGKVITYRNKIALIKGRIDVLKDEVDELRLVSRHLKDEREYTLDLDRLSVLGFEA</sequence>
<comment type="caution">
    <text evidence="1">The sequence shown here is derived from an EMBL/GenBank/DDBJ whole genome shotgun (WGS) entry which is preliminary data.</text>
</comment>
<name>A0A0F9NNB2_9ZZZZ</name>
<accession>A0A0F9NNB2</accession>
<dbReference type="EMBL" id="LAZR01007809">
    <property type="protein sequence ID" value="KKM82772.1"/>
    <property type="molecule type" value="Genomic_DNA"/>
</dbReference>